<comment type="activity regulation">
    <text evidence="14">Na(+) is not transported, but it plays an essential structural role and its presence is essential for fluoride channel function.</text>
</comment>
<dbReference type="Proteomes" id="UP000242432">
    <property type="component" value="Unassembled WGS sequence"/>
</dbReference>
<evidence type="ECO:0000256" key="14">
    <source>
        <dbReference type="HAMAP-Rule" id="MF_00454"/>
    </source>
</evidence>
<dbReference type="PANTHER" id="PTHR28259">
    <property type="entry name" value="FLUORIDE EXPORT PROTEIN 1-RELATED"/>
    <property type="match status" value="1"/>
</dbReference>
<feature type="transmembrane region" description="Helical" evidence="14">
    <location>
        <begin position="100"/>
        <end position="118"/>
    </location>
</feature>
<evidence type="ECO:0000256" key="2">
    <source>
        <dbReference type="ARBA" id="ARBA00022448"/>
    </source>
</evidence>
<comment type="function">
    <text evidence="14">Fluoride-specific ion channel. Important for reducing fluoride concentration in the cell, thus reducing its toxicity.</text>
</comment>
<keyword evidence="3 14" id="KW-1003">Cell membrane</keyword>
<keyword evidence="6 14" id="KW-0479">Metal-binding</keyword>
<evidence type="ECO:0000256" key="11">
    <source>
        <dbReference type="ARBA" id="ARBA00023303"/>
    </source>
</evidence>
<keyword evidence="4" id="KW-0997">Cell inner membrane</keyword>
<sequence>MMQLLCVFIGGGIGSALRFLITAFSRKIFVHSVYGTLCCNLLGCFLIGLLAVLFTQKFAIFTYIPKPLVVTGFLGGLTTYSTFNLEAFTMIHEGRTFQGIVYLITTVVLGLLCTYAGYRSVI</sequence>
<feature type="binding site" evidence="14">
    <location>
        <position position="78"/>
    </location>
    <ligand>
        <name>Na(+)</name>
        <dbReference type="ChEBI" id="CHEBI:29101"/>
        <note>structural</note>
    </ligand>
</feature>
<keyword evidence="11 14" id="KW-0407">Ion channel</keyword>
<dbReference type="GO" id="GO:0005886">
    <property type="term" value="C:plasma membrane"/>
    <property type="evidence" value="ECO:0007669"/>
    <property type="project" value="UniProtKB-SubCell"/>
</dbReference>
<name>A0A1T4VB90_9GAMM</name>
<dbReference type="PANTHER" id="PTHR28259:SF18">
    <property type="entry name" value="FLUORIDE-SPECIFIC ION CHANNEL FLUC"/>
    <property type="match status" value="1"/>
</dbReference>
<feature type="transmembrane region" description="Helical" evidence="14">
    <location>
        <begin position="28"/>
        <end position="53"/>
    </location>
</feature>
<dbReference type="NCBIfam" id="TIGR00494">
    <property type="entry name" value="crcB"/>
    <property type="match status" value="1"/>
</dbReference>
<keyword evidence="7 14" id="KW-1133">Transmembrane helix</keyword>
<gene>
    <name evidence="14" type="primary">fluC</name>
    <name evidence="14" type="synonym">crcB</name>
    <name evidence="15" type="ORF">SAMN02745213_01211</name>
</gene>
<accession>A0A1T4VB90</accession>
<evidence type="ECO:0000256" key="4">
    <source>
        <dbReference type="ARBA" id="ARBA00022519"/>
    </source>
</evidence>
<keyword evidence="16" id="KW-1185">Reference proteome</keyword>
<proteinExistence type="inferred from homology"/>
<evidence type="ECO:0000256" key="7">
    <source>
        <dbReference type="ARBA" id="ARBA00022989"/>
    </source>
</evidence>
<keyword evidence="8 14" id="KW-0915">Sodium</keyword>
<feature type="binding site" evidence="14">
    <location>
        <position position="75"/>
    </location>
    <ligand>
        <name>Na(+)</name>
        <dbReference type="ChEBI" id="CHEBI:29101"/>
        <note>structural</note>
    </ligand>
</feature>
<evidence type="ECO:0000256" key="9">
    <source>
        <dbReference type="ARBA" id="ARBA00023065"/>
    </source>
</evidence>
<organism evidence="15 16">
    <name type="scientific">Succinivibrio dextrinosolvens DSM 3072</name>
    <dbReference type="NCBI Taxonomy" id="1123324"/>
    <lineage>
        <taxon>Bacteria</taxon>
        <taxon>Pseudomonadati</taxon>
        <taxon>Pseudomonadota</taxon>
        <taxon>Gammaproteobacteria</taxon>
        <taxon>Aeromonadales</taxon>
        <taxon>Succinivibrionaceae</taxon>
        <taxon>Succinivibrio</taxon>
    </lineage>
</organism>
<evidence type="ECO:0000256" key="5">
    <source>
        <dbReference type="ARBA" id="ARBA00022692"/>
    </source>
</evidence>
<dbReference type="Pfam" id="PF02537">
    <property type="entry name" value="CRCB"/>
    <property type="match status" value="1"/>
</dbReference>
<evidence type="ECO:0000256" key="10">
    <source>
        <dbReference type="ARBA" id="ARBA00023136"/>
    </source>
</evidence>
<dbReference type="GO" id="GO:0046872">
    <property type="term" value="F:metal ion binding"/>
    <property type="evidence" value="ECO:0007669"/>
    <property type="project" value="UniProtKB-KW"/>
</dbReference>
<dbReference type="STRING" id="83771.SAMN02910357_01578"/>
<dbReference type="InterPro" id="IPR003691">
    <property type="entry name" value="FluC"/>
</dbReference>
<protein>
    <recommendedName>
        <fullName evidence="14">Fluoride-specific ion channel FluC</fullName>
    </recommendedName>
</protein>
<evidence type="ECO:0000256" key="8">
    <source>
        <dbReference type="ARBA" id="ARBA00023053"/>
    </source>
</evidence>
<keyword evidence="10 14" id="KW-0472">Membrane</keyword>
<evidence type="ECO:0000313" key="16">
    <source>
        <dbReference type="Proteomes" id="UP000242432"/>
    </source>
</evidence>
<dbReference type="GO" id="GO:0140114">
    <property type="term" value="P:cellular detoxification of fluoride"/>
    <property type="evidence" value="ECO:0007669"/>
    <property type="project" value="UniProtKB-UniRule"/>
</dbReference>
<evidence type="ECO:0000313" key="15">
    <source>
        <dbReference type="EMBL" id="SKA62163.1"/>
    </source>
</evidence>
<keyword evidence="9 14" id="KW-0406">Ion transport</keyword>
<feature type="transmembrane region" description="Helical" evidence="14">
    <location>
        <begin position="60"/>
        <end position="80"/>
    </location>
</feature>
<evidence type="ECO:0000256" key="3">
    <source>
        <dbReference type="ARBA" id="ARBA00022475"/>
    </source>
</evidence>
<evidence type="ECO:0000256" key="6">
    <source>
        <dbReference type="ARBA" id="ARBA00022723"/>
    </source>
</evidence>
<dbReference type="AlphaFoldDB" id="A0A1T4VB90"/>
<reference evidence="16" key="1">
    <citation type="submission" date="2017-02" db="EMBL/GenBank/DDBJ databases">
        <authorList>
            <person name="Varghese N."/>
            <person name="Submissions S."/>
        </authorList>
    </citation>
    <scope>NUCLEOTIDE SEQUENCE [LARGE SCALE GENOMIC DNA]</scope>
    <source>
        <strain evidence="16">DSM 3072</strain>
    </source>
</reference>
<dbReference type="EMBL" id="FUXX01000017">
    <property type="protein sequence ID" value="SKA62163.1"/>
    <property type="molecule type" value="Genomic_DNA"/>
</dbReference>
<keyword evidence="2 14" id="KW-0813">Transport</keyword>
<keyword evidence="5 14" id="KW-0812">Transmembrane</keyword>
<comment type="subcellular location">
    <subcellularLocation>
        <location evidence="1 14">Cell membrane</location>
        <topology evidence="1 14">Multi-pass membrane protein</topology>
    </subcellularLocation>
</comment>
<comment type="catalytic activity">
    <reaction evidence="13">
        <text>fluoride(in) = fluoride(out)</text>
        <dbReference type="Rhea" id="RHEA:76159"/>
        <dbReference type="ChEBI" id="CHEBI:17051"/>
    </reaction>
    <physiologicalReaction direction="left-to-right" evidence="13">
        <dbReference type="Rhea" id="RHEA:76160"/>
    </physiologicalReaction>
</comment>
<evidence type="ECO:0000256" key="12">
    <source>
        <dbReference type="ARBA" id="ARBA00035120"/>
    </source>
</evidence>
<comment type="similarity">
    <text evidence="12 14">Belongs to the fluoride channel Fluc/FEX (TC 1.A.43) family.</text>
</comment>
<evidence type="ECO:0000256" key="13">
    <source>
        <dbReference type="ARBA" id="ARBA00035585"/>
    </source>
</evidence>
<dbReference type="HAMAP" id="MF_00454">
    <property type="entry name" value="FluC"/>
    <property type="match status" value="1"/>
</dbReference>
<dbReference type="GO" id="GO:0062054">
    <property type="term" value="F:fluoride channel activity"/>
    <property type="evidence" value="ECO:0007669"/>
    <property type="project" value="UniProtKB-UniRule"/>
</dbReference>
<evidence type="ECO:0000256" key="1">
    <source>
        <dbReference type="ARBA" id="ARBA00004651"/>
    </source>
</evidence>